<gene>
    <name evidence="4" type="ORF">AFUS01_LOCUS14457</name>
</gene>
<dbReference type="EMBL" id="CAJVCH010122867">
    <property type="protein sequence ID" value="CAG7725502.1"/>
    <property type="molecule type" value="Genomic_DNA"/>
</dbReference>
<dbReference type="Pfam" id="PF01070">
    <property type="entry name" value="FMN_dh"/>
    <property type="match status" value="1"/>
</dbReference>
<proteinExistence type="predicted"/>
<dbReference type="Proteomes" id="UP000708208">
    <property type="component" value="Unassembled WGS sequence"/>
</dbReference>
<evidence type="ECO:0000256" key="1">
    <source>
        <dbReference type="ARBA" id="ARBA00001917"/>
    </source>
</evidence>
<evidence type="ECO:0000259" key="3">
    <source>
        <dbReference type="PROSITE" id="PS51349"/>
    </source>
</evidence>
<evidence type="ECO:0000256" key="2">
    <source>
        <dbReference type="ARBA" id="ARBA00023002"/>
    </source>
</evidence>
<evidence type="ECO:0000313" key="5">
    <source>
        <dbReference type="Proteomes" id="UP000708208"/>
    </source>
</evidence>
<feature type="domain" description="FMN hydroxy acid dehydrogenase" evidence="3">
    <location>
        <begin position="12"/>
        <end position="108"/>
    </location>
</feature>
<evidence type="ECO:0000313" key="4">
    <source>
        <dbReference type="EMBL" id="CAG7725502.1"/>
    </source>
</evidence>
<dbReference type="OrthoDB" id="25826at2759"/>
<dbReference type="PANTHER" id="PTHR10578:SF149">
    <property type="entry name" value="2-HYDROXYACID OXIDASE 2"/>
    <property type="match status" value="1"/>
</dbReference>
<accession>A0A8J2JWW3</accession>
<dbReference type="InterPro" id="IPR037396">
    <property type="entry name" value="FMN_HAD"/>
</dbReference>
<name>A0A8J2JWW3_9HEXA</name>
<dbReference type="PROSITE" id="PS51349">
    <property type="entry name" value="FMN_HYDROXY_ACID_DH_2"/>
    <property type="match status" value="1"/>
</dbReference>
<dbReference type="PANTHER" id="PTHR10578">
    <property type="entry name" value="S -2-HYDROXY-ACID OXIDASE-RELATED"/>
    <property type="match status" value="1"/>
</dbReference>
<dbReference type="InterPro" id="IPR000262">
    <property type="entry name" value="FMN-dep_DH"/>
</dbReference>
<dbReference type="GO" id="GO:0016491">
    <property type="term" value="F:oxidoreductase activity"/>
    <property type="evidence" value="ECO:0007669"/>
    <property type="project" value="UniProtKB-KW"/>
</dbReference>
<organism evidence="4 5">
    <name type="scientific">Allacma fusca</name>
    <dbReference type="NCBI Taxonomy" id="39272"/>
    <lineage>
        <taxon>Eukaryota</taxon>
        <taxon>Metazoa</taxon>
        <taxon>Ecdysozoa</taxon>
        <taxon>Arthropoda</taxon>
        <taxon>Hexapoda</taxon>
        <taxon>Collembola</taxon>
        <taxon>Symphypleona</taxon>
        <taxon>Sminthuridae</taxon>
        <taxon>Allacma</taxon>
    </lineage>
</organism>
<sequence length="108" mass="11949">MADTNGTHKKIADLEELVCIPDFEKAAEEILPRNTYVYYKSGADDENVLAANKTAYNRLFIKPRALRDVSIRLLNTRILNGPVSFPIGVSPTAMHKLAHPEGELAVAK</sequence>
<protein>
    <recommendedName>
        <fullName evidence="3">FMN hydroxy acid dehydrogenase domain-containing protein</fullName>
    </recommendedName>
</protein>
<feature type="non-terminal residue" evidence="4">
    <location>
        <position position="1"/>
    </location>
</feature>
<keyword evidence="5" id="KW-1185">Reference proteome</keyword>
<reference evidence="4" key="1">
    <citation type="submission" date="2021-06" db="EMBL/GenBank/DDBJ databases">
        <authorList>
            <person name="Hodson N. C."/>
            <person name="Mongue J. A."/>
            <person name="Jaron S. K."/>
        </authorList>
    </citation>
    <scope>NUCLEOTIDE SEQUENCE</scope>
</reference>
<comment type="cofactor">
    <cofactor evidence="1">
        <name>FMN</name>
        <dbReference type="ChEBI" id="CHEBI:58210"/>
    </cofactor>
</comment>
<dbReference type="AlphaFoldDB" id="A0A8J2JWW3"/>
<keyword evidence="2" id="KW-0560">Oxidoreductase</keyword>
<comment type="caution">
    <text evidence="4">The sequence shown here is derived from an EMBL/GenBank/DDBJ whole genome shotgun (WGS) entry which is preliminary data.</text>
</comment>